<gene>
    <name evidence="2" type="ORF">MNEG_4571</name>
</gene>
<dbReference type="EMBL" id="KK100860">
    <property type="protein sequence ID" value="KIZ03388.1"/>
    <property type="molecule type" value="Genomic_DNA"/>
</dbReference>
<dbReference type="RefSeq" id="XP_013902407.1">
    <property type="nucleotide sequence ID" value="XM_014046953.1"/>
</dbReference>
<accession>A0A0D2JXM2</accession>
<dbReference type="KEGG" id="mng:MNEG_4571"/>
<organism evidence="2 3">
    <name type="scientific">Monoraphidium neglectum</name>
    <dbReference type="NCBI Taxonomy" id="145388"/>
    <lineage>
        <taxon>Eukaryota</taxon>
        <taxon>Viridiplantae</taxon>
        <taxon>Chlorophyta</taxon>
        <taxon>core chlorophytes</taxon>
        <taxon>Chlorophyceae</taxon>
        <taxon>CS clade</taxon>
        <taxon>Sphaeropleales</taxon>
        <taxon>Selenastraceae</taxon>
        <taxon>Monoraphidium</taxon>
    </lineage>
</organism>
<protein>
    <submittedName>
        <fullName evidence="2">Uncharacterized protein</fullName>
    </submittedName>
</protein>
<evidence type="ECO:0000313" key="2">
    <source>
        <dbReference type="EMBL" id="KIZ03388.1"/>
    </source>
</evidence>
<proteinExistence type="predicted"/>
<evidence type="ECO:0000313" key="3">
    <source>
        <dbReference type="Proteomes" id="UP000054498"/>
    </source>
</evidence>
<dbReference type="GeneID" id="25737448"/>
<keyword evidence="3" id="KW-1185">Reference proteome</keyword>
<evidence type="ECO:0000256" key="1">
    <source>
        <dbReference type="SAM" id="MobiDB-lite"/>
    </source>
</evidence>
<name>A0A0D2JXM2_9CHLO</name>
<feature type="region of interest" description="Disordered" evidence="1">
    <location>
        <begin position="53"/>
        <end position="75"/>
    </location>
</feature>
<dbReference type="Proteomes" id="UP000054498">
    <property type="component" value="Unassembled WGS sequence"/>
</dbReference>
<reference evidence="2 3" key="1">
    <citation type="journal article" date="2013" name="BMC Genomics">
        <title>Reconstruction of the lipid metabolism for the microalga Monoraphidium neglectum from its genome sequence reveals characteristics suitable for biofuel production.</title>
        <authorList>
            <person name="Bogen C."/>
            <person name="Al-Dilaimi A."/>
            <person name="Albersmeier A."/>
            <person name="Wichmann J."/>
            <person name="Grundmann M."/>
            <person name="Rupp O."/>
            <person name="Lauersen K.J."/>
            <person name="Blifernez-Klassen O."/>
            <person name="Kalinowski J."/>
            <person name="Goesmann A."/>
            <person name="Mussgnug J.H."/>
            <person name="Kruse O."/>
        </authorList>
    </citation>
    <scope>NUCLEOTIDE SEQUENCE [LARGE SCALE GENOMIC DNA]</scope>
    <source>
        <strain evidence="2 3">SAG 48.87</strain>
    </source>
</reference>
<sequence length="75" mass="8096">MVEPADDASEQPVPCKVEAVVFPPTPEHQLLGKVDPNNIYTSDVHPVLRQRSRALKDLPPLEPAGDAGKPVLPAH</sequence>
<dbReference type="AlphaFoldDB" id="A0A0D2JXM2"/>